<evidence type="ECO:0000313" key="3">
    <source>
        <dbReference type="Proteomes" id="UP000038045"/>
    </source>
</evidence>
<dbReference type="Gene3D" id="3.40.50.620">
    <property type="entry name" value="HUPs"/>
    <property type="match status" value="1"/>
</dbReference>
<feature type="coiled-coil region" evidence="1">
    <location>
        <begin position="330"/>
        <end position="357"/>
    </location>
</feature>
<dbReference type="InterPro" id="IPR004821">
    <property type="entry name" value="Cyt_trans-like"/>
</dbReference>
<organism evidence="3 4">
    <name type="scientific">Parastrongyloides trichosuri</name>
    <name type="common">Possum-specific nematode worm</name>
    <dbReference type="NCBI Taxonomy" id="131310"/>
    <lineage>
        <taxon>Eukaryota</taxon>
        <taxon>Metazoa</taxon>
        <taxon>Ecdysozoa</taxon>
        <taxon>Nematoda</taxon>
        <taxon>Chromadorea</taxon>
        <taxon>Rhabditida</taxon>
        <taxon>Tylenchina</taxon>
        <taxon>Panagrolaimomorpha</taxon>
        <taxon>Strongyloidoidea</taxon>
        <taxon>Strongyloididae</taxon>
        <taxon>Parastrongyloides</taxon>
    </lineage>
</organism>
<keyword evidence="1" id="KW-0175">Coiled coil</keyword>
<dbReference type="Proteomes" id="UP000038045">
    <property type="component" value="Unplaced"/>
</dbReference>
<feature type="domain" description="Cytidyltransferase-like" evidence="2">
    <location>
        <begin position="17"/>
        <end position="105"/>
    </location>
</feature>
<sequence length="469" mass="54802">MSLKNAKVALISSDACNPPTFMHLRMFECAKNYIENEMNCHVTEGILHVNNFFSLTTEKEDYISNEQRFKLTKLCCKRSKWIKADNWKINECQNILTYLLTLVIHYQNYYDKEFGHDVVKIIFICENNLFSLLLTKEYSYYLGKFLCKFNMLVVSFSMSQKAIQDMFKNDCLKLYKNMIFLVKDFFNISCPTSQEVREALKKNKTIRYCTENDVVDYIEKYMLYKSVSKSLPNKSQLSLNCYNNTIDNNKHSYTCNKVHHNTYNDYDIMSKSYTNDTTDFGYDQNQTNDVEPIWTSLLLSDSKKSKSLENIFKNGEHSPMYDNLTFDEMLEANERWVAEMLKQAEKLEEDLNNKNCHNKKVSFSDEKKENKGSSKGNIFTVENGCIKNEDDDSNTPSIINNVEKFLNVYDSLYLSSKPKLSNTSVNFKKHIHNNDLRSDGNKKLSHETDKKYINNDLIDYGDVALESTV</sequence>
<name>A0A0N4ZC89_PARTI</name>
<protein>
    <submittedName>
        <fullName evidence="4">CTP_transf_like domain-containing protein</fullName>
    </submittedName>
</protein>
<evidence type="ECO:0000256" key="1">
    <source>
        <dbReference type="SAM" id="Coils"/>
    </source>
</evidence>
<reference evidence="4" key="1">
    <citation type="submission" date="2017-02" db="UniProtKB">
        <authorList>
            <consortium name="WormBaseParasite"/>
        </authorList>
    </citation>
    <scope>IDENTIFICATION</scope>
</reference>
<keyword evidence="3" id="KW-1185">Reference proteome</keyword>
<dbReference type="SUPFAM" id="SSF52374">
    <property type="entry name" value="Nucleotidylyl transferase"/>
    <property type="match status" value="1"/>
</dbReference>
<accession>A0A0N4ZC89</accession>
<proteinExistence type="predicted"/>
<dbReference type="GO" id="GO:0009435">
    <property type="term" value="P:NAD+ biosynthetic process"/>
    <property type="evidence" value="ECO:0007669"/>
    <property type="project" value="TreeGrafter"/>
</dbReference>
<dbReference type="InterPro" id="IPR051182">
    <property type="entry name" value="Euk_NMN_adenylyltrnsfrase"/>
</dbReference>
<evidence type="ECO:0000259" key="2">
    <source>
        <dbReference type="Pfam" id="PF01467"/>
    </source>
</evidence>
<dbReference type="GO" id="GO:0000309">
    <property type="term" value="F:nicotinamide-nucleotide adenylyltransferase activity"/>
    <property type="evidence" value="ECO:0007669"/>
    <property type="project" value="TreeGrafter"/>
</dbReference>
<evidence type="ECO:0000313" key="4">
    <source>
        <dbReference type="WBParaSite" id="PTRK_0000514400.1"/>
    </source>
</evidence>
<dbReference type="PANTHER" id="PTHR12039:SF0">
    <property type="entry name" value="NICOTINAMIDE-NUCLEOTIDE ADENYLYLTRANSFERASE"/>
    <property type="match status" value="1"/>
</dbReference>
<dbReference type="STRING" id="131310.A0A0N4ZC89"/>
<dbReference type="AlphaFoldDB" id="A0A0N4ZC89"/>
<dbReference type="Pfam" id="PF01467">
    <property type="entry name" value="CTP_transf_like"/>
    <property type="match status" value="1"/>
</dbReference>
<dbReference type="PANTHER" id="PTHR12039">
    <property type="entry name" value="NICOTINAMIDE MONONUCLEOTIDE ADENYLYLTRANSFERASE"/>
    <property type="match status" value="1"/>
</dbReference>
<dbReference type="InterPro" id="IPR014729">
    <property type="entry name" value="Rossmann-like_a/b/a_fold"/>
</dbReference>
<dbReference type="GO" id="GO:0004515">
    <property type="term" value="F:nicotinate-nucleotide adenylyltransferase activity"/>
    <property type="evidence" value="ECO:0007669"/>
    <property type="project" value="TreeGrafter"/>
</dbReference>
<dbReference type="WBParaSite" id="PTRK_0000514400.1">
    <property type="protein sequence ID" value="PTRK_0000514400.1"/>
    <property type="gene ID" value="PTRK_0000514400"/>
</dbReference>